<dbReference type="Pfam" id="PF00041">
    <property type="entry name" value="fn3"/>
    <property type="match status" value="1"/>
</dbReference>
<keyword evidence="6" id="KW-0482">Metalloprotease</keyword>
<keyword evidence="8" id="KW-0732">Signal</keyword>
<organism evidence="10 11">
    <name type="scientific">Gaopeijia maritima</name>
    <dbReference type="NCBI Taxonomy" id="3119007"/>
    <lineage>
        <taxon>Bacteria</taxon>
        <taxon>Pseudomonadati</taxon>
        <taxon>Gemmatimonadota</taxon>
        <taxon>Longimicrobiia</taxon>
        <taxon>Gaopeijiales</taxon>
        <taxon>Gaopeijiaceae</taxon>
        <taxon>Gaopeijia</taxon>
    </lineage>
</organism>
<evidence type="ECO:0000259" key="9">
    <source>
        <dbReference type="PROSITE" id="PS50853"/>
    </source>
</evidence>
<feature type="chain" id="PRO_5045649091" evidence="8">
    <location>
        <begin position="24"/>
        <end position="1143"/>
    </location>
</feature>
<evidence type="ECO:0000313" key="11">
    <source>
        <dbReference type="Proteomes" id="UP001484239"/>
    </source>
</evidence>
<dbReference type="Gene3D" id="3.90.132.10">
    <property type="entry name" value="Leishmanolysin , domain 2"/>
    <property type="match status" value="1"/>
</dbReference>
<dbReference type="Pfam" id="PF01457">
    <property type="entry name" value="Peptidase_M8"/>
    <property type="match status" value="1"/>
</dbReference>
<reference evidence="10 11" key="1">
    <citation type="submission" date="2024-02" db="EMBL/GenBank/DDBJ databases">
        <title>A novel Gemmatimonadota bacterium.</title>
        <authorList>
            <person name="Du Z.-J."/>
            <person name="Ye Y.-Q."/>
        </authorList>
    </citation>
    <scope>NUCLEOTIDE SEQUENCE [LARGE SCALE GENOMIC DNA]</scope>
    <source>
        <strain evidence="10 11">DH-20</strain>
    </source>
</reference>
<keyword evidence="3" id="KW-0479">Metal-binding</keyword>
<dbReference type="SMART" id="SM00635">
    <property type="entry name" value="BID_2"/>
    <property type="match status" value="1"/>
</dbReference>
<feature type="region of interest" description="Disordered" evidence="7">
    <location>
        <begin position="110"/>
        <end position="134"/>
    </location>
</feature>
<accession>A0ABU9E5W5</accession>
<dbReference type="InterPro" id="IPR008964">
    <property type="entry name" value="Invasin/intimin_cell_adhesion"/>
</dbReference>
<dbReference type="Gene3D" id="2.60.40.10">
    <property type="entry name" value="Immunoglobulins"/>
    <property type="match status" value="8"/>
</dbReference>
<dbReference type="SMART" id="SM00060">
    <property type="entry name" value="FN3"/>
    <property type="match status" value="1"/>
</dbReference>
<evidence type="ECO:0000256" key="4">
    <source>
        <dbReference type="ARBA" id="ARBA00022801"/>
    </source>
</evidence>
<dbReference type="SUPFAM" id="SSF49313">
    <property type="entry name" value="Cadherin-like"/>
    <property type="match status" value="5"/>
</dbReference>
<dbReference type="InterPro" id="IPR003961">
    <property type="entry name" value="FN3_dom"/>
</dbReference>
<feature type="signal peptide" evidence="8">
    <location>
        <begin position="1"/>
        <end position="23"/>
    </location>
</feature>
<dbReference type="EMBL" id="JBBHLI010000001">
    <property type="protein sequence ID" value="MEK9499375.1"/>
    <property type="molecule type" value="Genomic_DNA"/>
</dbReference>
<dbReference type="Gene3D" id="2.60.40.1080">
    <property type="match status" value="1"/>
</dbReference>
<proteinExistence type="predicted"/>
<dbReference type="InterPro" id="IPR015919">
    <property type="entry name" value="Cadherin-like_sf"/>
</dbReference>
<dbReference type="SUPFAM" id="SSF49265">
    <property type="entry name" value="Fibronectin type III"/>
    <property type="match status" value="1"/>
</dbReference>
<evidence type="ECO:0000256" key="3">
    <source>
        <dbReference type="ARBA" id="ARBA00022723"/>
    </source>
</evidence>
<dbReference type="PANTHER" id="PTHR37494:SF1">
    <property type="entry name" value="STAPHYLOCOCCUS AUREUS SURFACE PROTEIN A"/>
    <property type="match status" value="1"/>
</dbReference>
<keyword evidence="2" id="KW-0645">Protease</keyword>
<name>A0ABU9E5W5_9BACT</name>
<evidence type="ECO:0000256" key="1">
    <source>
        <dbReference type="ARBA" id="ARBA00001947"/>
    </source>
</evidence>
<feature type="domain" description="Fibronectin type-III" evidence="9">
    <location>
        <begin position="125"/>
        <end position="238"/>
    </location>
</feature>
<evidence type="ECO:0000256" key="6">
    <source>
        <dbReference type="ARBA" id="ARBA00023049"/>
    </source>
</evidence>
<dbReference type="Gene3D" id="3.40.390.10">
    <property type="entry name" value="Collagenase (Catalytic Domain)"/>
    <property type="match status" value="1"/>
</dbReference>
<evidence type="ECO:0000313" key="10">
    <source>
        <dbReference type="EMBL" id="MEK9499375.1"/>
    </source>
</evidence>
<comment type="caution">
    <text evidence="10">The sequence shown here is derived from an EMBL/GenBank/DDBJ whole genome shotgun (WGS) entry which is preliminary data.</text>
</comment>
<feature type="compositionally biased region" description="Low complexity" evidence="7">
    <location>
        <begin position="162"/>
        <end position="176"/>
    </location>
</feature>
<gene>
    <name evidence="10" type="ORF">WI372_00095</name>
</gene>
<dbReference type="SUPFAM" id="SSF55486">
    <property type="entry name" value="Metalloproteases ('zincins'), catalytic domain"/>
    <property type="match status" value="1"/>
</dbReference>
<keyword evidence="11" id="KW-1185">Reference proteome</keyword>
<protein>
    <submittedName>
        <fullName evidence="10">Ig domain-containing protein</fullName>
    </submittedName>
</protein>
<evidence type="ECO:0000256" key="5">
    <source>
        <dbReference type="ARBA" id="ARBA00022833"/>
    </source>
</evidence>
<dbReference type="RefSeq" id="WP_405276017.1">
    <property type="nucleotide sequence ID" value="NZ_JBBHLI010000001.1"/>
</dbReference>
<dbReference type="InterPro" id="IPR036116">
    <property type="entry name" value="FN3_sf"/>
</dbReference>
<evidence type="ECO:0000256" key="2">
    <source>
        <dbReference type="ARBA" id="ARBA00022670"/>
    </source>
</evidence>
<dbReference type="PROSITE" id="PS50853">
    <property type="entry name" value="FN3"/>
    <property type="match status" value="1"/>
</dbReference>
<dbReference type="Pfam" id="PF02368">
    <property type="entry name" value="Big_2"/>
    <property type="match status" value="1"/>
</dbReference>
<dbReference type="InterPro" id="IPR003343">
    <property type="entry name" value="Big_2"/>
</dbReference>
<feature type="region of interest" description="Disordered" evidence="7">
    <location>
        <begin position="162"/>
        <end position="183"/>
    </location>
</feature>
<evidence type="ECO:0000256" key="7">
    <source>
        <dbReference type="SAM" id="MobiDB-lite"/>
    </source>
</evidence>
<keyword evidence="5" id="KW-0862">Zinc</keyword>
<keyword evidence="4" id="KW-0378">Hydrolase</keyword>
<dbReference type="PROSITE" id="PS51257">
    <property type="entry name" value="PROKAR_LIPOPROTEIN"/>
    <property type="match status" value="1"/>
</dbReference>
<dbReference type="InterPro" id="IPR001577">
    <property type="entry name" value="Peptidase_M8"/>
</dbReference>
<evidence type="ECO:0000256" key="8">
    <source>
        <dbReference type="SAM" id="SignalP"/>
    </source>
</evidence>
<comment type="cofactor">
    <cofactor evidence="1">
        <name>Zn(2+)</name>
        <dbReference type="ChEBI" id="CHEBI:29105"/>
    </cofactor>
</comment>
<sequence length="1143" mass="114101">MLYASRRLGAVFFAAASAVLVVACGGDGSSGPDPLDAVSSVSVSPGTGTLDLGTTLQLAAAVRNGRSEPMTTAVSWSSSDPTVATVDASGLVRALNPGSVTVTARAEGVSGTAQFDTRDPNPPLAPSDVRATPVSDTEVDVSWSDNSNSEQEHVILREVVSGPGAAPSASPAEAGGSRFGGDPAQVAAEVGRAASNETTFRDSGLQPGTTYRYEVRACNDAGCSGDVPSGDRPTTHPTLTVDLPDPLPDAVVGERYEVSFGSSGPPAIWSLGGGTLPTGIELAPTGSLSGAPTEAGTFSPTITAQGGGQLIATALTLTVLEPPTVVTTELPTGVRGRAYATALQAEGGDGSYTWSLLEGSLPPGVALASNGTFAGTPVLPGSFDLRVQVASAGFEADAWLTIDIFNALALATTVLPQGVQDTSYDAQLVANGGDGSYEWTLVAGTLPDGLALDVSGRLTGTPTTLGSQAVTLQVTSGDGQTATGAFTLVVSDQIAAPTVATSSLADAAVGVPYAGLLEATDGDGSYSWQVIGGSLPAGVALDAATGVLSGTPAAAGTAVFTVRVTSASLNGTAALSITVVPALEITTASLPSGVEGAAYATAIATSGGDGAPSFEVVSGALPAGLTLDEGTGAIQGTPSAAGASNFTVQVSNELGHSAQRALSIAIHLPLAITTTSLPDAQVSISYNQTLTASGGDGSTTWTLASGSLPVGMSLAANGTISGAPNSAGSSTFTVRATSGDGQTDTAELTIDVAPTPPSIATNPLPDGTVGTQYTRSISVSGGDGSYDFEIIAGALPDGLALGAANGLITGVPSAEGDFDFTVQVTSAGLTDAEPFSITIEAAAEECVLAASQPGFDIQLCYAEEASPTVQAAFASAVSRWEGLITGDLADVVPNASAHTSCLSGRTLPQLSGTVDDLVIFVVVEPIDGEFGILGSAGPCYVRNGDLLTSIGTMRFDSADLDRLNNNGQLESVILHEMGHVLGIGTLWGYHGLIQETATPGETDPSVHDTHFTGAAAIAAFDAAGGAGRASAKVPVQNVGNQGSINGHWRETVMDNELMTPFLDGGANPLSAISVGSVGDLGYTVNAAGADGFAVPFPDALLSDGDSASEHQIHMIDDILDMPIRLTDESGTVVRVIPPRGGGN</sequence>
<dbReference type="Pfam" id="PF05345">
    <property type="entry name" value="He_PIG"/>
    <property type="match status" value="7"/>
</dbReference>
<dbReference type="InterPro" id="IPR013783">
    <property type="entry name" value="Ig-like_fold"/>
</dbReference>
<dbReference type="CDD" id="cd00063">
    <property type="entry name" value="FN3"/>
    <property type="match status" value="1"/>
</dbReference>
<dbReference type="Proteomes" id="UP001484239">
    <property type="component" value="Unassembled WGS sequence"/>
</dbReference>
<dbReference type="PANTHER" id="PTHR37494">
    <property type="entry name" value="HEMAGGLUTININ"/>
    <property type="match status" value="1"/>
</dbReference>
<dbReference type="InterPro" id="IPR024079">
    <property type="entry name" value="MetalloPept_cat_dom_sf"/>
</dbReference>
<dbReference type="SUPFAM" id="SSF49373">
    <property type="entry name" value="Invasin/intimin cell-adhesion fragments"/>
    <property type="match status" value="1"/>
</dbReference>